<dbReference type="InterPro" id="IPR012347">
    <property type="entry name" value="Ferritin-like"/>
</dbReference>
<dbReference type="eggNOG" id="COG1633">
    <property type="taxonomic scope" value="Bacteria"/>
</dbReference>
<dbReference type="InterPro" id="IPR011971">
    <property type="entry name" value="CHP02284"/>
</dbReference>
<dbReference type="SUPFAM" id="SSF47240">
    <property type="entry name" value="Ferritin-like"/>
    <property type="match status" value="1"/>
</dbReference>
<dbReference type="Proteomes" id="UP000002297">
    <property type="component" value="Chromosome"/>
</dbReference>
<dbReference type="InterPro" id="IPR009078">
    <property type="entry name" value="Ferritin-like_SF"/>
</dbReference>
<dbReference type="EMBL" id="CP002046">
    <property type="protein sequence ID" value="EAP87134.1"/>
    <property type="molecule type" value="Genomic_DNA"/>
</dbReference>
<gene>
    <name evidence="2" type="ordered locus">CA2559_00225</name>
</gene>
<dbReference type="Gene3D" id="1.20.1260.10">
    <property type="match status" value="1"/>
</dbReference>
<evidence type="ECO:0000313" key="2">
    <source>
        <dbReference type="EMBL" id="EAP87134.1"/>
    </source>
</evidence>
<dbReference type="KEGG" id="cat:CA2559_00225"/>
<dbReference type="Pfam" id="PF09537">
    <property type="entry name" value="DUF2383"/>
    <property type="match status" value="1"/>
</dbReference>
<name>A3U4G7_CROAH</name>
<dbReference type="HOGENOM" id="CLU_114531_0_0_10"/>
<organism evidence="2 3">
    <name type="scientific">Croceibacter atlanticus (strain ATCC BAA-628 / JCM 21780 / CIP 108009 / IAM 15332 / KCTC 12090 / HTCC2559)</name>
    <dbReference type="NCBI Taxonomy" id="216432"/>
    <lineage>
        <taxon>Bacteria</taxon>
        <taxon>Pseudomonadati</taxon>
        <taxon>Bacteroidota</taxon>
        <taxon>Flavobacteriia</taxon>
        <taxon>Flavobacteriales</taxon>
        <taxon>Flavobacteriaceae</taxon>
        <taxon>Croceibacter</taxon>
    </lineage>
</organism>
<keyword evidence="3" id="KW-1185">Reference proteome</keyword>
<evidence type="ECO:0000313" key="3">
    <source>
        <dbReference type="Proteomes" id="UP000002297"/>
    </source>
</evidence>
<dbReference type="OrthoDB" id="282393at2"/>
<accession>A3U4G7</accession>
<dbReference type="AlphaFoldDB" id="A3U4G7"/>
<proteinExistence type="predicted"/>
<reference evidence="2 3" key="1">
    <citation type="journal article" date="2010" name="J. Bacteriol.">
        <title>The complete genome sequence of Croceibacter atlanticus HTCC2559T.</title>
        <authorList>
            <person name="Oh H.M."/>
            <person name="Kang I."/>
            <person name="Ferriera S."/>
            <person name="Giovannoni S.J."/>
            <person name="Cho J.C."/>
        </authorList>
    </citation>
    <scope>NUCLEOTIDE SEQUENCE [LARGE SCALE GENOMIC DNA]</scope>
    <source>
        <strain evidence="3">ATCC BAA-628 / HTCC2559 / KCTC 12090</strain>
    </source>
</reference>
<dbReference type="GeneID" id="89451857"/>
<feature type="domain" description="DUF2383" evidence="1">
    <location>
        <begin position="6"/>
        <end position="116"/>
    </location>
</feature>
<dbReference type="RefSeq" id="WP_013185816.1">
    <property type="nucleotide sequence ID" value="NC_014230.1"/>
</dbReference>
<sequence>MDKKEISNSIQEIIENNNDSYKGYKQVADKANDSQLRSFFIQQAAERKEFAGKLLNQLKIYNPDHNDNASGSAVGSLHRTWINVKTALSQDNDEALLEECLRGDKASIEDYEEFLNNNKEIPDNLRSTITQQVQDIKNTLESVSRLEDVH</sequence>
<protein>
    <recommendedName>
        <fullName evidence="1">DUF2383 domain-containing protein</fullName>
    </recommendedName>
</protein>
<evidence type="ECO:0000259" key="1">
    <source>
        <dbReference type="Pfam" id="PF09537"/>
    </source>
</evidence>
<dbReference type="STRING" id="216432.CA2559_00225"/>
<dbReference type="InterPro" id="IPR019052">
    <property type="entry name" value="DUF2383"/>
</dbReference>
<dbReference type="NCBIfam" id="TIGR02284">
    <property type="entry name" value="PA2169 family four-helix-bundle protein"/>
    <property type="match status" value="1"/>
</dbReference>